<comment type="function">
    <text evidence="10 11">Involved in cell wall formation. Catalyzes the final step in the synthesis of UDP-N-acetylmuramoyl-pentapeptide, the precursor of murein.</text>
</comment>
<dbReference type="InterPro" id="IPR005863">
    <property type="entry name" value="UDP-N-AcMur_synth"/>
</dbReference>
<feature type="domain" description="Mur ligase C-terminal" evidence="12">
    <location>
        <begin position="315"/>
        <end position="441"/>
    </location>
</feature>
<evidence type="ECO:0000256" key="2">
    <source>
        <dbReference type="ARBA" id="ARBA00022598"/>
    </source>
</evidence>
<keyword evidence="15" id="KW-1185">Reference proteome</keyword>
<dbReference type="GO" id="GO:0005524">
    <property type="term" value="F:ATP binding"/>
    <property type="evidence" value="ECO:0007669"/>
    <property type="project" value="UniProtKB-UniRule"/>
</dbReference>
<dbReference type="InterPro" id="IPR036565">
    <property type="entry name" value="Mur-like_cat_sf"/>
</dbReference>
<dbReference type="GO" id="GO:0008360">
    <property type="term" value="P:regulation of cell shape"/>
    <property type="evidence" value="ECO:0007669"/>
    <property type="project" value="UniProtKB-KW"/>
</dbReference>
<comment type="catalytic activity">
    <reaction evidence="10">
        <text>UDP-N-acetyl-alpha-D-muramoyl-L-alanyl-gamma-D-glutamyl-L-lysine + D-alanyl-D-alanine + ATP = UDP-N-acetyl-alpha-D-muramoyl-L-alanyl-gamma-D-glutamyl-L-lysyl-D-alanyl-D-alanine + ADP + phosphate + H(+)</text>
        <dbReference type="Rhea" id="RHEA:16085"/>
        <dbReference type="ChEBI" id="CHEBI:15378"/>
        <dbReference type="ChEBI" id="CHEBI:30616"/>
        <dbReference type="ChEBI" id="CHEBI:43474"/>
        <dbReference type="ChEBI" id="CHEBI:57822"/>
        <dbReference type="ChEBI" id="CHEBI:70758"/>
        <dbReference type="ChEBI" id="CHEBI:83903"/>
        <dbReference type="ChEBI" id="CHEBI:456216"/>
        <dbReference type="EC" id="6.3.2.10"/>
    </reaction>
</comment>
<dbReference type="GO" id="GO:0005737">
    <property type="term" value="C:cytoplasm"/>
    <property type="evidence" value="ECO:0007669"/>
    <property type="project" value="UniProtKB-SubCell"/>
</dbReference>
<comment type="similarity">
    <text evidence="10">Belongs to the MurCDEF family. MurF subfamily.</text>
</comment>
<dbReference type="InterPro" id="IPR036615">
    <property type="entry name" value="Mur_ligase_C_dom_sf"/>
</dbReference>
<dbReference type="GO" id="GO:0008766">
    <property type="term" value="F:UDP-N-acetylmuramoylalanyl-D-glutamyl-2,6-diaminopimelate-D-alanyl-D-alanine ligase activity"/>
    <property type="evidence" value="ECO:0007669"/>
    <property type="project" value="RHEA"/>
</dbReference>
<dbReference type="EMBL" id="JQAX01000004">
    <property type="protein sequence ID" value="KRN31290.1"/>
    <property type="molecule type" value="Genomic_DNA"/>
</dbReference>
<dbReference type="SUPFAM" id="SSF53244">
    <property type="entry name" value="MurD-like peptide ligases, peptide-binding domain"/>
    <property type="match status" value="1"/>
</dbReference>
<organism evidence="14 15">
    <name type="scientific">Weissella halotolerans DSM 20190</name>
    <dbReference type="NCBI Taxonomy" id="1123500"/>
    <lineage>
        <taxon>Bacteria</taxon>
        <taxon>Bacillati</taxon>
        <taxon>Bacillota</taxon>
        <taxon>Bacilli</taxon>
        <taxon>Lactobacillales</taxon>
        <taxon>Lactobacillaceae</taxon>
        <taxon>Weissella</taxon>
    </lineage>
</organism>
<dbReference type="GO" id="GO:0047480">
    <property type="term" value="F:UDP-N-acetylmuramoyl-tripeptide-D-alanyl-D-alanine ligase activity"/>
    <property type="evidence" value="ECO:0007669"/>
    <property type="project" value="UniProtKB-UniRule"/>
</dbReference>
<dbReference type="GO" id="GO:0051301">
    <property type="term" value="P:cell division"/>
    <property type="evidence" value="ECO:0007669"/>
    <property type="project" value="UniProtKB-KW"/>
</dbReference>
<dbReference type="STRING" id="1123500.GCA_000420365_01225"/>
<evidence type="ECO:0000313" key="14">
    <source>
        <dbReference type="EMBL" id="KRN31290.1"/>
    </source>
</evidence>
<sequence length="457" mass="49495">MNFPLSTLGDILSAPLLQEKPLRVTGTSFDSRKTQAGDLFIPIVAANDGHDFLDDAIKHGAVASLWQKDHQPYPTQLPIILVDDTLLAFQQLAQAYLKMVHPKVVAISGSNGKTTTKDLTAAIGATSFNTYKTPANFNNELGVPTTILNMPADTELLVIELGMDHPNDLVALSNLVQPDIAVLTMIGEAHIEFFKTRAKIADGKMQIITGLKPGGSLVYNGDEPLLRERVQQHPALNTRTFGLANTNDNFANAIHLASASAHFCWQPLNETIQIPLTGTYNVSNALAALSVGQLLGISPALMAKALATATITENRTQWLPGNFGGQLLSDVYNANPTAVQEVLKSFGQVPTKGERYVVLGDMLELGAQGPAMHAALASSLKPQTVHEVFLIGPLMQNLAEELTKTYSADHLHYYRQDQQAELIHDLQATLSPDDLLLLKGSHGMHLERVVAALYDHN</sequence>
<dbReference type="FunCoup" id="A0A0R2G1N5">
    <property type="interactions" value="220"/>
</dbReference>
<evidence type="ECO:0000256" key="3">
    <source>
        <dbReference type="ARBA" id="ARBA00022618"/>
    </source>
</evidence>
<comment type="pathway">
    <text evidence="10 11">Cell wall biogenesis; peptidoglycan biosynthesis.</text>
</comment>
<reference evidence="14 15" key="1">
    <citation type="journal article" date="2015" name="Genome Announc.">
        <title>Expanding the biotechnology potential of lactobacilli through comparative genomics of 213 strains and associated genera.</title>
        <authorList>
            <person name="Sun Z."/>
            <person name="Harris H.M."/>
            <person name="McCann A."/>
            <person name="Guo C."/>
            <person name="Argimon S."/>
            <person name="Zhang W."/>
            <person name="Yang X."/>
            <person name="Jeffery I.B."/>
            <person name="Cooney J.C."/>
            <person name="Kagawa T.F."/>
            <person name="Liu W."/>
            <person name="Song Y."/>
            <person name="Salvetti E."/>
            <person name="Wrobel A."/>
            <person name="Rasinkangas P."/>
            <person name="Parkhill J."/>
            <person name="Rea M.C."/>
            <person name="O'Sullivan O."/>
            <person name="Ritari J."/>
            <person name="Douillard F.P."/>
            <person name="Paul Ross R."/>
            <person name="Yang R."/>
            <person name="Briner A.E."/>
            <person name="Felis G.E."/>
            <person name="de Vos W.M."/>
            <person name="Barrangou R."/>
            <person name="Klaenhammer T.R."/>
            <person name="Caufield P.W."/>
            <person name="Cui Y."/>
            <person name="Zhang H."/>
            <person name="O'Toole P.W."/>
        </authorList>
    </citation>
    <scope>NUCLEOTIDE SEQUENCE [LARGE SCALE GENOMIC DNA]</scope>
    <source>
        <strain evidence="14 15">DSM 20190</strain>
    </source>
</reference>
<keyword evidence="7 10" id="KW-0573">Peptidoglycan synthesis</keyword>
<dbReference type="AlphaFoldDB" id="A0A0R2G1N5"/>
<dbReference type="Pfam" id="PF08245">
    <property type="entry name" value="Mur_ligase_M"/>
    <property type="match status" value="1"/>
</dbReference>
<evidence type="ECO:0000256" key="10">
    <source>
        <dbReference type="HAMAP-Rule" id="MF_02019"/>
    </source>
</evidence>
<dbReference type="eggNOG" id="COG0770">
    <property type="taxonomic scope" value="Bacteria"/>
</dbReference>
<dbReference type="RefSeq" id="WP_022791938.1">
    <property type="nucleotide sequence ID" value="NZ_ATUU01000004.1"/>
</dbReference>
<name>A0A0R2G1N5_9LACO</name>
<dbReference type="InterPro" id="IPR035911">
    <property type="entry name" value="MurE/MurF_N"/>
</dbReference>
<keyword evidence="3 10" id="KW-0132">Cell division</keyword>
<comment type="subcellular location">
    <subcellularLocation>
        <location evidence="10 11">Cytoplasm</location>
    </subcellularLocation>
</comment>
<dbReference type="InterPro" id="IPR051046">
    <property type="entry name" value="MurCDEF_CellWall_CoF430Synth"/>
</dbReference>
<proteinExistence type="inferred from homology"/>
<dbReference type="Gene3D" id="3.90.190.20">
    <property type="entry name" value="Mur ligase, C-terminal domain"/>
    <property type="match status" value="1"/>
</dbReference>
<dbReference type="Gene3D" id="3.40.1390.10">
    <property type="entry name" value="MurE/MurF, N-terminal domain"/>
    <property type="match status" value="1"/>
</dbReference>
<keyword evidence="8 10" id="KW-0131">Cell cycle</keyword>
<dbReference type="PANTHER" id="PTHR43024">
    <property type="entry name" value="UDP-N-ACETYLMURAMOYL-TRIPEPTIDE--D-ALANYL-D-ALANINE LIGASE"/>
    <property type="match status" value="1"/>
</dbReference>
<comment type="catalytic activity">
    <reaction evidence="11">
        <text>D-alanyl-D-alanine + UDP-N-acetyl-alpha-D-muramoyl-L-alanyl-gamma-D-glutamyl-meso-2,6-diaminopimelate + ATP = UDP-N-acetyl-alpha-D-muramoyl-L-alanyl-gamma-D-glutamyl-meso-2,6-diaminopimeloyl-D-alanyl-D-alanine + ADP + phosphate + H(+)</text>
        <dbReference type="Rhea" id="RHEA:28374"/>
        <dbReference type="ChEBI" id="CHEBI:15378"/>
        <dbReference type="ChEBI" id="CHEBI:30616"/>
        <dbReference type="ChEBI" id="CHEBI:43474"/>
        <dbReference type="ChEBI" id="CHEBI:57822"/>
        <dbReference type="ChEBI" id="CHEBI:61386"/>
        <dbReference type="ChEBI" id="CHEBI:83905"/>
        <dbReference type="ChEBI" id="CHEBI:456216"/>
        <dbReference type="EC" id="6.3.2.10"/>
    </reaction>
</comment>
<dbReference type="Gene3D" id="3.40.1190.10">
    <property type="entry name" value="Mur-like, catalytic domain"/>
    <property type="match status" value="1"/>
</dbReference>
<dbReference type="Proteomes" id="UP000051296">
    <property type="component" value="Unassembled WGS sequence"/>
</dbReference>
<comment type="caution">
    <text evidence="14">The sequence shown here is derived from an EMBL/GenBank/DDBJ whole genome shotgun (WGS) entry which is preliminary data.</text>
</comment>
<keyword evidence="9 10" id="KW-0961">Cell wall biogenesis/degradation</keyword>
<evidence type="ECO:0000259" key="12">
    <source>
        <dbReference type="Pfam" id="PF02875"/>
    </source>
</evidence>
<evidence type="ECO:0000256" key="4">
    <source>
        <dbReference type="ARBA" id="ARBA00022741"/>
    </source>
</evidence>
<dbReference type="GO" id="GO:0009252">
    <property type="term" value="P:peptidoglycan biosynthetic process"/>
    <property type="evidence" value="ECO:0007669"/>
    <property type="project" value="UniProtKB-UniRule"/>
</dbReference>
<evidence type="ECO:0000313" key="15">
    <source>
        <dbReference type="Proteomes" id="UP000051296"/>
    </source>
</evidence>
<dbReference type="NCBIfam" id="TIGR01143">
    <property type="entry name" value="murF"/>
    <property type="match status" value="1"/>
</dbReference>
<dbReference type="GO" id="GO:0071555">
    <property type="term" value="P:cell wall organization"/>
    <property type="evidence" value="ECO:0007669"/>
    <property type="project" value="UniProtKB-KW"/>
</dbReference>
<evidence type="ECO:0000256" key="11">
    <source>
        <dbReference type="RuleBase" id="RU004136"/>
    </source>
</evidence>
<keyword evidence="6 10" id="KW-0133">Cell shape</keyword>
<dbReference type="InParanoid" id="A0A0R2G1N5"/>
<evidence type="ECO:0000256" key="5">
    <source>
        <dbReference type="ARBA" id="ARBA00022840"/>
    </source>
</evidence>
<protein>
    <recommendedName>
        <fullName evidence="10 11">UDP-N-acetylmuramoyl-tripeptide--D-alanyl-D-alanine ligase</fullName>
        <ecNumber evidence="10 11">6.3.2.10</ecNumber>
    </recommendedName>
    <alternativeName>
        <fullName evidence="10">D-alanyl-D-alanine-adding enzyme</fullName>
    </alternativeName>
</protein>
<dbReference type="InterPro" id="IPR004101">
    <property type="entry name" value="Mur_ligase_C"/>
</dbReference>
<accession>A0A0R2G1N5</accession>
<feature type="domain" description="Mur ligase central" evidence="13">
    <location>
        <begin position="107"/>
        <end position="291"/>
    </location>
</feature>
<keyword evidence="5 10" id="KW-0067">ATP-binding</keyword>
<evidence type="ECO:0000256" key="9">
    <source>
        <dbReference type="ARBA" id="ARBA00023316"/>
    </source>
</evidence>
<dbReference type="UniPathway" id="UPA00219"/>
<keyword evidence="1 10" id="KW-0963">Cytoplasm</keyword>
<dbReference type="SUPFAM" id="SSF63418">
    <property type="entry name" value="MurE/MurF N-terminal domain"/>
    <property type="match status" value="1"/>
</dbReference>
<evidence type="ECO:0000256" key="7">
    <source>
        <dbReference type="ARBA" id="ARBA00022984"/>
    </source>
</evidence>
<dbReference type="SUPFAM" id="SSF53623">
    <property type="entry name" value="MurD-like peptide ligases, catalytic domain"/>
    <property type="match status" value="1"/>
</dbReference>
<feature type="binding site" evidence="10">
    <location>
        <begin position="109"/>
        <end position="115"/>
    </location>
    <ligand>
        <name>ATP</name>
        <dbReference type="ChEBI" id="CHEBI:30616"/>
    </ligand>
</feature>
<dbReference type="HAMAP" id="MF_02019">
    <property type="entry name" value="MurF"/>
    <property type="match status" value="1"/>
</dbReference>
<keyword evidence="2 10" id="KW-0436">Ligase</keyword>
<keyword evidence="4 10" id="KW-0547">Nucleotide-binding</keyword>
<evidence type="ECO:0000256" key="8">
    <source>
        <dbReference type="ARBA" id="ARBA00023306"/>
    </source>
</evidence>
<dbReference type="InterPro" id="IPR013221">
    <property type="entry name" value="Mur_ligase_cen"/>
</dbReference>
<evidence type="ECO:0000256" key="6">
    <source>
        <dbReference type="ARBA" id="ARBA00022960"/>
    </source>
</evidence>
<dbReference type="PATRIC" id="fig|1123500.6.peg.1173"/>
<dbReference type="OrthoDB" id="9801978at2"/>
<gene>
    <name evidence="10" type="primary">murF</name>
    <name evidence="14" type="ORF">IV68_GL001173</name>
</gene>
<dbReference type="PANTHER" id="PTHR43024:SF1">
    <property type="entry name" value="UDP-N-ACETYLMURAMOYL-TRIPEPTIDE--D-ALANYL-D-ALANINE LIGASE"/>
    <property type="match status" value="1"/>
</dbReference>
<dbReference type="Pfam" id="PF02875">
    <property type="entry name" value="Mur_ligase_C"/>
    <property type="match status" value="1"/>
</dbReference>
<evidence type="ECO:0000256" key="1">
    <source>
        <dbReference type="ARBA" id="ARBA00022490"/>
    </source>
</evidence>
<evidence type="ECO:0000259" key="13">
    <source>
        <dbReference type="Pfam" id="PF08245"/>
    </source>
</evidence>
<dbReference type="EC" id="6.3.2.10" evidence="10 11"/>